<evidence type="ECO:0000256" key="5">
    <source>
        <dbReference type="ARBA" id="ARBA00012541"/>
    </source>
</evidence>
<name>A0ABV1AKH9_9FIRM</name>
<organism evidence="13 14">
    <name type="scientific">Blautia intestinihominis</name>
    <dbReference type="NCBI Taxonomy" id="3133152"/>
    <lineage>
        <taxon>Bacteria</taxon>
        <taxon>Bacillati</taxon>
        <taxon>Bacillota</taxon>
        <taxon>Clostridia</taxon>
        <taxon>Lachnospirales</taxon>
        <taxon>Lachnospiraceae</taxon>
        <taxon>Blautia</taxon>
    </lineage>
</organism>
<dbReference type="InterPro" id="IPR013780">
    <property type="entry name" value="Glyco_hydro_b"/>
</dbReference>
<dbReference type="PIRSF" id="PIRSF000463">
    <property type="entry name" value="GlgB"/>
    <property type="match status" value="1"/>
</dbReference>
<comment type="catalytic activity">
    <reaction evidence="1">
        <text>Transfers a segment of a (1-&gt;4)-alpha-D-glucan chain to a primary hydroxy group in a similar glucan chain.</text>
        <dbReference type="EC" id="2.4.1.18"/>
    </reaction>
</comment>
<dbReference type="PANTHER" id="PTHR43651">
    <property type="entry name" value="1,4-ALPHA-GLUCAN-BRANCHING ENZYME"/>
    <property type="match status" value="1"/>
</dbReference>
<dbReference type="EMBL" id="JBBMEI010000028">
    <property type="protein sequence ID" value="MEQ2358674.1"/>
    <property type="molecule type" value="Genomic_DNA"/>
</dbReference>
<feature type="domain" description="Glycosyl hydrolase family 13 catalytic" evidence="12">
    <location>
        <begin position="136"/>
        <end position="478"/>
    </location>
</feature>
<evidence type="ECO:0000256" key="9">
    <source>
        <dbReference type="ARBA" id="ARBA00023056"/>
    </source>
</evidence>
<comment type="similarity">
    <text evidence="4">Belongs to the glycosyl hydrolase 13 family. GlgB subfamily.</text>
</comment>
<protein>
    <recommendedName>
        <fullName evidence="5 11">1,4-alpha-glucan branching enzyme</fullName>
        <ecNumber evidence="5 11">2.4.1.18</ecNumber>
    </recommendedName>
</protein>
<accession>A0ABV1AKH9</accession>
<evidence type="ECO:0000256" key="8">
    <source>
        <dbReference type="ARBA" id="ARBA00022679"/>
    </source>
</evidence>
<dbReference type="Gene3D" id="2.60.40.10">
    <property type="entry name" value="Immunoglobulins"/>
    <property type="match status" value="1"/>
</dbReference>
<keyword evidence="10" id="KW-0119">Carbohydrate metabolism</keyword>
<dbReference type="Gene3D" id="2.60.40.1180">
    <property type="entry name" value="Golgi alpha-mannosidase II"/>
    <property type="match status" value="1"/>
</dbReference>
<keyword evidence="14" id="KW-1185">Reference proteome</keyword>
<dbReference type="Gene3D" id="3.20.20.80">
    <property type="entry name" value="Glycosidases"/>
    <property type="match status" value="1"/>
</dbReference>
<dbReference type="Pfam" id="PF02922">
    <property type="entry name" value="CBM_48"/>
    <property type="match status" value="1"/>
</dbReference>
<dbReference type="InterPro" id="IPR006407">
    <property type="entry name" value="GlgB"/>
</dbReference>
<sequence length="595" mass="69422">MDFYGFYTGKIFDAYQYLGAHTEKTGVTFRTFAPSASRIAVIGEFNDWQESEMNKVYDGNFWECYIPEAKPGQMYKYRIYDRNGNPVDHCDPYGFGMELRPNSASIVRDMSKYKFKDSKWMQNRSDCRKKPLNIYEIHFGSFRKPSDKTDDWYTYEEMIDILIPYLTENGYNYLEIMPLNEYPCDESWGYQATGFFSPTSRYGTADQLKAFVDACHKHGIGVLMDFVPVHFAVDAYGLANYDGTALYEYPNSAVGVSEWGSCNFMHSRGETRSFLQSCANYWMSEFHMDGIRMDAISRAIYWQGDPARGVNLNAVEFLQYMNQGLKNLHPSAILAAEDSTSFPKVTDPVSQGGLGFDYKWDMGWMNDTLDYFRTGPEYRTDNYHKLTFSMMYYYDSRFLLPLSHDEVVHGKATIMQKMSGDYDNKFPQARALYMYMYAHPGKKLNFMGNEIGQLREWDEKREQDWMLLNYPIHKGFARFMKDLNQLYLEHSALWEKDYEADGFQWIDCHQEANCIYVFERNSKKEKIISLFNFSDHEQMYELKLPGVTSLKELLNSNLEIYGGTQKNLNTAITLKNDRIILTLPPFSAVYYTPEA</sequence>
<comment type="caution">
    <text evidence="13">The sequence shown here is derived from an EMBL/GenBank/DDBJ whole genome shotgun (WGS) entry which is preliminary data.</text>
</comment>
<dbReference type="NCBIfam" id="NF008967">
    <property type="entry name" value="PRK12313.1"/>
    <property type="match status" value="1"/>
</dbReference>
<evidence type="ECO:0000259" key="12">
    <source>
        <dbReference type="SMART" id="SM00642"/>
    </source>
</evidence>
<reference evidence="13 14" key="1">
    <citation type="submission" date="2024-03" db="EMBL/GenBank/DDBJ databases">
        <title>Human intestinal bacterial collection.</title>
        <authorList>
            <person name="Pauvert C."/>
            <person name="Hitch T.C.A."/>
            <person name="Clavel T."/>
        </authorList>
    </citation>
    <scope>NUCLEOTIDE SEQUENCE [LARGE SCALE GENOMIC DNA]</scope>
    <source>
        <strain evidence="13 14">CLA-AA-H95</strain>
    </source>
</reference>
<dbReference type="InterPro" id="IPR006048">
    <property type="entry name" value="A-amylase/branching_C"/>
</dbReference>
<evidence type="ECO:0000256" key="7">
    <source>
        <dbReference type="ARBA" id="ARBA00022676"/>
    </source>
</evidence>
<evidence type="ECO:0000256" key="1">
    <source>
        <dbReference type="ARBA" id="ARBA00000826"/>
    </source>
</evidence>
<dbReference type="PANTHER" id="PTHR43651:SF3">
    <property type="entry name" value="1,4-ALPHA-GLUCAN-BRANCHING ENZYME"/>
    <property type="match status" value="1"/>
</dbReference>
<dbReference type="CDD" id="cd02855">
    <property type="entry name" value="E_set_GBE_prok_N"/>
    <property type="match status" value="1"/>
</dbReference>
<comment type="pathway">
    <text evidence="3">Glycan biosynthesis; glycogen biosynthesis.</text>
</comment>
<dbReference type="SMART" id="SM00642">
    <property type="entry name" value="Aamy"/>
    <property type="match status" value="1"/>
</dbReference>
<dbReference type="InterPro" id="IPR013783">
    <property type="entry name" value="Ig-like_fold"/>
</dbReference>
<gene>
    <name evidence="13" type="primary">glgB</name>
    <name evidence="13" type="ORF">WMO75_10065</name>
</gene>
<dbReference type="SUPFAM" id="SSF51445">
    <property type="entry name" value="(Trans)glycosidases"/>
    <property type="match status" value="1"/>
</dbReference>
<evidence type="ECO:0000256" key="10">
    <source>
        <dbReference type="ARBA" id="ARBA00023277"/>
    </source>
</evidence>
<dbReference type="InterPro" id="IPR017853">
    <property type="entry name" value="GH"/>
</dbReference>
<dbReference type="Pfam" id="PF02806">
    <property type="entry name" value="Alpha-amylase_C"/>
    <property type="match status" value="1"/>
</dbReference>
<dbReference type="Pfam" id="PF00128">
    <property type="entry name" value="Alpha-amylase"/>
    <property type="match status" value="1"/>
</dbReference>
<dbReference type="InterPro" id="IPR006047">
    <property type="entry name" value="GH13_cat_dom"/>
</dbReference>
<dbReference type="EC" id="2.4.1.18" evidence="5 11"/>
<keyword evidence="9" id="KW-0320">Glycogen biosynthesis</keyword>
<evidence type="ECO:0000256" key="11">
    <source>
        <dbReference type="NCBIfam" id="TIGR01515"/>
    </source>
</evidence>
<dbReference type="CDD" id="cd11322">
    <property type="entry name" value="AmyAc_Glg_BE"/>
    <property type="match status" value="1"/>
</dbReference>
<evidence type="ECO:0000256" key="4">
    <source>
        <dbReference type="ARBA" id="ARBA00009000"/>
    </source>
</evidence>
<keyword evidence="6" id="KW-0321">Glycogen metabolism</keyword>
<evidence type="ECO:0000256" key="3">
    <source>
        <dbReference type="ARBA" id="ARBA00004964"/>
    </source>
</evidence>
<dbReference type="Proteomes" id="UP001446032">
    <property type="component" value="Unassembled WGS sequence"/>
</dbReference>
<dbReference type="NCBIfam" id="TIGR01515">
    <property type="entry name" value="branching_enzym"/>
    <property type="match status" value="1"/>
</dbReference>
<dbReference type="InterPro" id="IPR037439">
    <property type="entry name" value="Branching_enzy"/>
</dbReference>
<evidence type="ECO:0000256" key="2">
    <source>
        <dbReference type="ARBA" id="ARBA00002953"/>
    </source>
</evidence>
<proteinExistence type="inferred from homology"/>
<dbReference type="RefSeq" id="WP_227222582.1">
    <property type="nucleotide sequence ID" value="NZ_JBBMEI010000028.1"/>
</dbReference>
<evidence type="ECO:0000313" key="13">
    <source>
        <dbReference type="EMBL" id="MEQ2358674.1"/>
    </source>
</evidence>
<evidence type="ECO:0000313" key="14">
    <source>
        <dbReference type="Proteomes" id="UP001446032"/>
    </source>
</evidence>
<dbReference type="InterPro" id="IPR044143">
    <property type="entry name" value="GlgB_N_E_set_prok"/>
</dbReference>
<keyword evidence="8" id="KW-0808">Transferase</keyword>
<dbReference type="InterPro" id="IPR004193">
    <property type="entry name" value="Glyco_hydro_13_N"/>
</dbReference>
<keyword evidence="7" id="KW-0328">Glycosyltransferase</keyword>
<dbReference type="SUPFAM" id="SSF51011">
    <property type="entry name" value="Glycosyl hydrolase domain"/>
    <property type="match status" value="1"/>
</dbReference>
<comment type="function">
    <text evidence="2">Catalyzes the formation of the alpha-1,6-glucosidic linkages in glycogen by scission of a 1,4-alpha-linked oligosaccharide from growing alpha-1,4-glucan chains and the subsequent attachment of the oligosaccharide to the alpha-1,6 position.</text>
</comment>
<evidence type="ECO:0000256" key="6">
    <source>
        <dbReference type="ARBA" id="ARBA00022600"/>
    </source>
</evidence>